<feature type="region of interest" description="Disordered" evidence="1">
    <location>
        <begin position="1"/>
        <end position="155"/>
    </location>
</feature>
<reference evidence="2" key="3">
    <citation type="journal article" date="2000" name="Genome Res.">
        <title>RIKEN integrated sequence analysis (RISA) system--384-format sequencing pipeline with 384 multicapillary sequencer.</title>
        <authorList>
            <person name="Shibata K."/>
            <person name="Itoh M."/>
            <person name="Aizawa K."/>
            <person name="Nagaoka S."/>
            <person name="Sasaki N."/>
            <person name="Carninci P."/>
            <person name="Konno H."/>
            <person name="Akiyama J."/>
            <person name="Nishi K."/>
            <person name="Kitsunai T."/>
            <person name="Tashiro H."/>
            <person name="Itoh M."/>
            <person name="Sumi N."/>
            <person name="Ishii Y."/>
            <person name="Nakamura S."/>
            <person name="Hazama M."/>
            <person name="Nishine T."/>
            <person name="Harada A."/>
            <person name="Yamamoto R."/>
            <person name="Matsumoto H."/>
            <person name="Sakaguchi S."/>
            <person name="Ikegami T."/>
            <person name="Kashiwagi K."/>
            <person name="Fujiwake S."/>
            <person name="Inoue K."/>
            <person name="Togawa Y."/>
            <person name="Izawa M."/>
            <person name="Ohara E."/>
            <person name="Watahiki M."/>
            <person name="Yoneda Y."/>
            <person name="Ishikawa T."/>
            <person name="Ozawa K."/>
            <person name="Tanaka T."/>
            <person name="Matsuura S."/>
            <person name="Kawai J."/>
            <person name="Okazaki Y."/>
            <person name="Muramatsu M."/>
            <person name="Inoue Y."/>
            <person name="Kira A."/>
            <person name="Hayashizaki Y."/>
        </authorList>
    </citation>
    <scope>NUCLEOTIDE SEQUENCE</scope>
    <source>
        <strain evidence="2">NOD</strain>
    </source>
</reference>
<reference evidence="2" key="8">
    <citation type="journal article" date="2005" name="Science">
        <title>Antisense Transcription in the Mammalian Transcriptome.</title>
        <authorList>
            <consortium name="RIKEN Genome Exploration Research Group and Genome Science Group (Genome Network Project Core Group) and the FANTOM Consortium"/>
        </authorList>
    </citation>
    <scope>NUCLEOTIDE SEQUENCE</scope>
    <source>
        <strain evidence="2">NOD</strain>
    </source>
</reference>
<reference evidence="2" key="5">
    <citation type="journal article" date="2002" name="Nature">
        <title>Analysis of the mouse transcriptome based on functional annotation of 60,770 full-length cDNAs.</title>
        <authorList>
            <consortium name="The FANTOM Consortium and the RIKEN Genome Exploration Research Group Phase I and II Team"/>
        </authorList>
    </citation>
    <scope>NUCLEOTIDE SEQUENCE</scope>
    <source>
        <strain evidence="2">NOD</strain>
    </source>
</reference>
<evidence type="ECO:0000256" key="1">
    <source>
        <dbReference type="SAM" id="MobiDB-lite"/>
    </source>
</evidence>
<feature type="compositionally biased region" description="Low complexity" evidence="1">
    <location>
        <begin position="138"/>
        <end position="149"/>
    </location>
</feature>
<reference evidence="2" key="1">
    <citation type="journal article" date="1999" name="Methods Enzymol.">
        <title>High-efficiency full-length cDNA cloning.</title>
        <authorList>
            <person name="Carninci P."/>
            <person name="Hayashizaki Y."/>
        </authorList>
    </citation>
    <scope>NUCLEOTIDE SEQUENCE</scope>
    <source>
        <strain evidence="2">NOD</strain>
    </source>
</reference>
<reference evidence="2" key="2">
    <citation type="journal article" date="2000" name="Genome Res.">
        <title>Normalization and subtraction of cap-trapper-selected cDNAs to prepare full-length cDNA libraries for rapid discovery of new genes.</title>
        <authorList>
            <person name="Carninci P."/>
            <person name="Shibata Y."/>
            <person name="Hayatsu N."/>
            <person name="Sugahara Y."/>
            <person name="Shibata K."/>
            <person name="Itoh M."/>
            <person name="Konno H."/>
            <person name="Okazaki Y."/>
            <person name="Muramatsu M."/>
            <person name="Hayashizaki Y."/>
        </authorList>
    </citation>
    <scope>NUCLEOTIDE SEQUENCE</scope>
    <source>
        <strain evidence="2">NOD</strain>
    </source>
</reference>
<reference evidence="2" key="7">
    <citation type="journal article" date="2005" name="Science">
        <title>The Transcriptional Landscape of the Mammalian Genome.</title>
        <authorList>
            <consortium name="The FANTOM Consortium"/>
            <consortium name="Riken Genome Exploration Research Group and Genome Science Group (Genome Network Project Core Group)"/>
        </authorList>
    </citation>
    <scope>NUCLEOTIDE SEQUENCE</scope>
    <source>
        <strain evidence="2">NOD</strain>
    </source>
</reference>
<dbReference type="EMBL" id="AK154768">
    <property type="protein sequence ID" value="BAE32817.1"/>
    <property type="molecule type" value="mRNA"/>
</dbReference>
<protein>
    <submittedName>
        <fullName evidence="2">Uncharacterized protein</fullName>
    </submittedName>
</protein>
<organism evidence="2">
    <name type="scientific">Mus musculus</name>
    <name type="common">Mouse</name>
    <dbReference type="NCBI Taxonomy" id="10090"/>
    <lineage>
        <taxon>Eukaryota</taxon>
        <taxon>Metazoa</taxon>
        <taxon>Chordata</taxon>
        <taxon>Craniata</taxon>
        <taxon>Vertebrata</taxon>
        <taxon>Euteleostomi</taxon>
        <taxon>Mammalia</taxon>
        <taxon>Eutheria</taxon>
        <taxon>Euarchontoglires</taxon>
        <taxon>Glires</taxon>
        <taxon>Rodentia</taxon>
        <taxon>Myomorpha</taxon>
        <taxon>Muroidea</taxon>
        <taxon>Muridae</taxon>
        <taxon>Murinae</taxon>
        <taxon>Mus</taxon>
        <taxon>Mus</taxon>
    </lineage>
</organism>
<proteinExistence type="evidence at transcript level"/>
<name>Q3U3G9_MOUSE</name>
<dbReference type="iPTMnet" id="Q3U3G9"/>
<evidence type="ECO:0000313" key="2">
    <source>
        <dbReference type="EMBL" id="BAE32817.1"/>
    </source>
</evidence>
<accession>Q3U3G9</accession>
<reference evidence="2" key="6">
    <citation type="submission" date="2004-03" db="EMBL/GenBank/DDBJ databases">
        <authorList>
            <person name="Arakawa T."/>
            <person name="Carninci P."/>
            <person name="Fukuda S."/>
            <person name="Hashizume W."/>
            <person name="Hayashida K."/>
            <person name="Hori F."/>
            <person name="Iida J."/>
            <person name="Imamura K."/>
            <person name="Imotani K."/>
            <person name="Itoh M."/>
            <person name="Kanagawa S."/>
            <person name="Kawai J."/>
            <person name="Kojima M."/>
            <person name="Konno H."/>
            <person name="Murata M."/>
            <person name="Nakamura M."/>
            <person name="Ninomiya N."/>
            <person name="Nishiyori H."/>
            <person name="Nomura K."/>
            <person name="Ohno M."/>
            <person name="Sakazume N."/>
            <person name="Sano H."/>
            <person name="Sasaki D."/>
            <person name="Shibata K."/>
            <person name="Shiraki T."/>
            <person name="Tagami M."/>
            <person name="Tagami Y."/>
            <person name="Waki K."/>
            <person name="Watahiki A."/>
            <person name="Muramatsu M."/>
            <person name="Hayashizaki Y."/>
        </authorList>
    </citation>
    <scope>NUCLEOTIDE SEQUENCE</scope>
    <source>
        <strain evidence="2">NOD</strain>
    </source>
</reference>
<sequence>MSVAFAAPRQRGKGEITPAAIQKVSRERRRDAGRGGVAWGRADAGFPTEPFGACSARTKALATAARFPRGPGGLAPRGREGSGPETPASPRRDPTRGSPTRECCAANSSELRPSSENLRTFRNVSGQARKEPGGLRGSPGSLPGSHPGSVPVCSR</sequence>
<dbReference type="PeptideAtlas" id="Q3U3G9"/>
<feature type="compositionally biased region" description="Basic and acidic residues" evidence="1">
    <location>
        <begin position="24"/>
        <end position="33"/>
    </location>
</feature>
<dbReference type="AlphaFoldDB" id="Q3U3G9"/>
<feature type="compositionally biased region" description="Polar residues" evidence="1">
    <location>
        <begin position="106"/>
        <end position="126"/>
    </location>
</feature>
<reference evidence="2" key="4">
    <citation type="journal article" date="2001" name="Nature">
        <title>Functional annotation of a full-length mouse cDNA collection.</title>
        <authorList>
            <consortium name="The RIKEN Genome Exploration Research Group Phase II Team and the FANTOM Consortium"/>
        </authorList>
    </citation>
    <scope>NUCLEOTIDE SEQUENCE</scope>
    <source>
        <strain evidence="2">NOD</strain>
    </source>
</reference>